<proteinExistence type="predicted"/>
<dbReference type="EMBL" id="CADCVT010000220">
    <property type="protein sequence ID" value="CAA9505789.1"/>
    <property type="molecule type" value="Genomic_DNA"/>
</dbReference>
<protein>
    <submittedName>
        <fullName evidence="2">Succinyl-CoA synthetase, alpha subunit-related enzymes</fullName>
    </submittedName>
</protein>
<feature type="non-terminal residue" evidence="2">
    <location>
        <position position="131"/>
    </location>
</feature>
<reference evidence="2" key="1">
    <citation type="submission" date="2020-02" db="EMBL/GenBank/DDBJ databases">
        <authorList>
            <person name="Meier V. D."/>
        </authorList>
    </citation>
    <scope>NUCLEOTIDE SEQUENCE</scope>
    <source>
        <strain evidence="2">AVDCRST_MAG85</strain>
    </source>
</reference>
<accession>A0A6J4SUU6</accession>
<feature type="non-terminal residue" evidence="2">
    <location>
        <position position="1"/>
    </location>
</feature>
<name>A0A6J4SUU6_9ACTN</name>
<dbReference type="AlphaFoldDB" id="A0A6J4SUU6"/>
<feature type="compositionally biased region" description="Basic and acidic residues" evidence="1">
    <location>
        <begin position="1"/>
        <end position="16"/>
    </location>
</feature>
<feature type="compositionally biased region" description="Basic residues" evidence="1">
    <location>
        <begin position="68"/>
        <end position="93"/>
    </location>
</feature>
<feature type="compositionally biased region" description="Basic residues" evidence="1">
    <location>
        <begin position="100"/>
        <end position="116"/>
    </location>
</feature>
<feature type="compositionally biased region" description="Basic and acidic residues" evidence="1">
    <location>
        <begin position="117"/>
        <end position="131"/>
    </location>
</feature>
<evidence type="ECO:0000313" key="2">
    <source>
        <dbReference type="EMBL" id="CAA9505789.1"/>
    </source>
</evidence>
<evidence type="ECO:0000256" key="1">
    <source>
        <dbReference type="SAM" id="MobiDB-lite"/>
    </source>
</evidence>
<sequence length="131" mass="15029">GRHDPARADRVQDVGGRRVLARRVPRFEHDRPAAHRQGLRRHPGQPDVRRGDPRPPLLPVARCDRAARRGRRHLPSRRPGGRPRRRGDRHRRQGGLDAARRHRPRRRATRGGRGPRGRHEPLPEDRASAGV</sequence>
<feature type="region of interest" description="Disordered" evidence="1">
    <location>
        <begin position="1"/>
        <end position="131"/>
    </location>
</feature>
<organism evidence="2">
    <name type="scientific">uncultured Solirubrobacteraceae bacterium</name>
    <dbReference type="NCBI Taxonomy" id="1162706"/>
    <lineage>
        <taxon>Bacteria</taxon>
        <taxon>Bacillati</taxon>
        <taxon>Actinomycetota</taxon>
        <taxon>Thermoleophilia</taxon>
        <taxon>Solirubrobacterales</taxon>
        <taxon>Solirubrobacteraceae</taxon>
        <taxon>environmental samples</taxon>
    </lineage>
</organism>
<gene>
    <name evidence="2" type="ORF">AVDCRST_MAG85-2036</name>
</gene>